<gene>
    <name evidence="1" type="ORF">OMM_03710</name>
</gene>
<evidence type="ECO:0000313" key="1">
    <source>
        <dbReference type="EMBL" id="ETR69768.1"/>
    </source>
</evidence>
<proteinExistence type="predicted"/>
<name>A0A1V1P4N9_9BACT</name>
<evidence type="ECO:0000313" key="2">
    <source>
        <dbReference type="Proteomes" id="UP000189670"/>
    </source>
</evidence>
<comment type="caution">
    <text evidence="1">The sequence shown here is derived from an EMBL/GenBank/DDBJ whole genome shotgun (WGS) entry which is preliminary data.</text>
</comment>
<protein>
    <submittedName>
        <fullName evidence="1">Uncharacterized protein</fullName>
    </submittedName>
</protein>
<reference evidence="2" key="1">
    <citation type="submission" date="2012-11" db="EMBL/GenBank/DDBJ databases">
        <authorList>
            <person name="Lucero-Rivera Y.E."/>
            <person name="Tovar-Ramirez D."/>
        </authorList>
    </citation>
    <scope>NUCLEOTIDE SEQUENCE [LARGE SCALE GENOMIC DNA]</scope>
    <source>
        <strain evidence="2">Araruama</strain>
    </source>
</reference>
<organism evidence="1 2">
    <name type="scientific">Candidatus Magnetoglobus multicellularis str. Araruama</name>
    <dbReference type="NCBI Taxonomy" id="890399"/>
    <lineage>
        <taxon>Bacteria</taxon>
        <taxon>Pseudomonadati</taxon>
        <taxon>Thermodesulfobacteriota</taxon>
        <taxon>Desulfobacteria</taxon>
        <taxon>Desulfobacterales</taxon>
        <taxon>Desulfobacteraceae</taxon>
        <taxon>Candidatus Magnetoglobus</taxon>
    </lineage>
</organism>
<dbReference type="AlphaFoldDB" id="A0A1V1P4N9"/>
<dbReference type="Proteomes" id="UP000189670">
    <property type="component" value="Unassembled WGS sequence"/>
</dbReference>
<sequence length="165" mass="19457">MQVQIKKWEIETDTFIDILVDKSEGNFMYLRHVLPAIESGRFVSASVNDLPAGLINYYRSHWNQMKEQDQNTFKQVYQPVVCVLAAAKEAISISHVSRFTNIEELTVRNVIRQWFEFLYEYISNETKLYRIYHSSFQEFLQEEVDPGLKTYHAMIAQYYLNLAGI</sequence>
<accession>A0A1V1P4N9</accession>
<dbReference type="EMBL" id="ATBP01000565">
    <property type="protein sequence ID" value="ETR69768.1"/>
    <property type="molecule type" value="Genomic_DNA"/>
</dbReference>